<dbReference type="NCBIfam" id="NF001453">
    <property type="entry name" value="PRK00312.1"/>
    <property type="match status" value="1"/>
</dbReference>
<protein>
    <recommendedName>
        <fullName evidence="9">Protein-L-isoaspartate O-methyltransferase</fullName>
        <ecNumber evidence="9">2.1.1.77</ecNumber>
    </recommendedName>
    <alternativeName>
        <fullName evidence="9">L-isoaspartyl protein carboxyl methyltransferase</fullName>
    </alternativeName>
    <alternativeName>
        <fullName evidence="9">Protein L-isoaspartyl methyltransferase</fullName>
    </alternativeName>
    <alternativeName>
        <fullName evidence="9">Protein-beta-aspartate methyltransferase</fullName>
        <shortName evidence="9">PIMT</shortName>
    </alternativeName>
</protein>
<keyword evidence="3 9" id="KW-0963">Cytoplasm</keyword>
<dbReference type="Proteomes" id="UP000001304">
    <property type="component" value="Chromosome"/>
</dbReference>
<dbReference type="InterPro" id="IPR029063">
    <property type="entry name" value="SAM-dependent_MTases_sf"/>
</dbReference>
<evidence type="ECO:0000256" key="1">
    <source>
        <dbReference type="ARBA" id="ARBA00004496"/>
    </source>
</evidence>
<dbReference type="NCBIfam" id="TIGR00080">
    <property type="entry name" value="pimt"/>
    <property type="match status" value="1"/>
</dbReference>
<dbReference type="PANTHER" id="PTHR11579">
    <property type="entry name" value="PROTEIN-L-ISOASPARTATE O-METHYLTRANSFERASE"/>
    <property type="match status" value="1"/>
</dbReference>
<dbReference type="GO" id="GO:0005737">
    <property type="term" value="C:cytoplasm"/>
    <property type="evidence" value="ECO:0007669"/>
    <property type="project" value="UniProtKB-SubCell"/>
</dbReference>
<dbReference type="PROSITE" id="PS01279">
    <property type="entry name" value="PCMT"/>
    <property type="match status" value="1"/>
</dbReference>
<dbReference type="Gene3D" id="3.40.50.150">
    <property type="entry name" value="Vaccinia Virus protein VP39"/>
    <property type="match status" value="1"/>
</dbReference>
<comment type="function">
    <text evidence="7 9">Catalyzes the methyl esterification of L-isoaspartyl residues in peptides and proteins that result from spontaneous decomposition of normal L-aspartyl and L-asparaginyl residues. It plays a role in the repair and/or degradation of damaged proteins.</text>
</comment>
<evidence type="ECO:0000256" key="3">
    <source>
        <dbReference type="ARBA" id="ARBA00022490"/>
    </source>
</evidence>
<evidence type="ECO:0000313" key="11">
    <source>
        <dbReference type="Proteomes" id="UP000001304"/>
    </source>
</evidence>
<dbReference type="STRING" id="583356.Igag_1288"/>
<keyword evidence="4 9" id="KW-0489">Methyltransferase</keyword>
<dbReference type="SUPFAM" id="SSF53335">
    <property type="entry name" value="S-adenosyl-L-methionine-dependent methyltransferases"/>
    <property type="match status" value="1"/>
</dbReference>
<evidence type="ECO:0000256" key="6">
    <source>
        <dbReference type="ARBA" id="ARBA00022691"/>
    </source>
</evidence>
<keyword evidence="6 9" id="KW-0949">S-adenosyl-L-methionine</keyword>
<evidence type="ECO:0000256" key="9">
    <source>
        <dbReference type="HAMAP-Rule" id="MF_00090"/>
    </source>
</evidence>
<comment type="subcellular location">
    <subcellularLocation>
        <location evidence="1 9">Cytoplasm</location>
    </subcellularLocation>
</comment>
<keyword evidence="11" id="KW-1185">Reference proteome</keyword>
<comment type="similarity">
    <text evidence="2 9">Belongs to the methyltransferase superfamily. L-isoaspartyl/D-aspartyl protein methyltransferase family.</text>
</comment>
<evidence type="ECO:0000313" key="10">
    <source>
        <dbReference type="EMBL" id="ADM28092.1"/>
    </source>
</evidence>
<comment type="catalytic activity">
    <reaction evidence="8 9">
        <text>[protein]-L-isoaspartate + S-adenosyl-L-methionine = [protein]-L-isoaspartate alpha-methyl ester + S-adenosyl-L-homocysteine</text>
        <dbReference type="Rhea" id="RHEA:12705"/>
        <dbReference type="Rhea" id="RHEA-COMP:12143"/>
        <dbReference type="Rhea" id="RHEA-COMP:12144"/>
        <dbReference type="ChEBI" id="CHEBI:57856"/>
        <dbReference type="ChEBI" id="CHEBI:59789"/>
        <dbReference type="ChEBI" id="CHEBI:90596"/>
        <dbReference type="ChEBI" id="CHEBI:90598"/>
        <dbReference type="EC" id="2.1.1.77"/>
    </reaction>
</comment>
<dbReference type="HAMAP" id="MF_00090">
    <property type="entry name" value="PIMT"/>
    <property type="match status" value="1"/>
</dbReference>
<dbReference type="CDD" id="cd02440">
    <property type="entry name" value="AdoMet_MTases"/>
    <property type="match status" value="1"/>
</dbReference>
<dbReference type="Pfam" id="PF01135">
    <property type="entry name" value="PCMT"/>
    <property type="match status" value="1"/>
</dbReference>
<sequence>MSYEYQRKMLVEYLKREGVIRSKDVEEAFLAIPREQFVPEHLKEYAYQDTPLPIGFGQTISAPHMVAIMTEELSVEPGNRVLEIGTGSGYQAAILAYIVSKDPRGHVYTIERIAGLAKRALINIAKAKPELLDFITIAIGDGTLGLEPFAPFDRIIVTAASPKIPEPLLRQLKPMGKMVIPVGDRWEQILQIVTKDEKGRIRIRDSIPCIFVPLIGEYGWKDNLYQYY</sequence>
<accession>E0SPN6</accession>
<keyword evidence="5 9" id="KW-0808">Transferase</keyword>
<evidence type="ECO:0000256" key="8">
    <source>
        <dbReference type="ARBA" id="ARBA00029295"/>
    </source>
</evidence>
<dbReference type="GO" id="GO:0004719">
    <property type="term" value="F:protein-L-isoaspartate (D-aspartate) O-methyltransferase activity"/>
    <property type="evidence" value="ECO:0007669"/>
    <property type="project" value="UniProtKB-UniRule"/>
</dbReference>
<name>E0SPN6_IGNAA</name>
<dbReference type="HOGENOM" id="CLU_055432_2_0_2"/>
<dbReference type="GO" id="GO:0032259">
    <property type="term" value="P:methylation"/>
    <property type="evidence" value="ECO:0007669"/>
    <property type="project" value="UniProtKB-KW"/>
</dbReference>
<dbReference type="AlphaFoldDB" id="E0SPN6"/>
<gene>
    <name evidence="9" type="primary">pcm</name>
    <name evidence="10" type="ordered locus">Igag_1288</name>
</gene>
<dbReference type="GO" id="GO:0030091">
    <property type="term" value="P:protein repair"/>
    <property type="evidence" value="ECO:0007669"/>
    <property type="project" value="UniProtKB-UniRule"/>
</dbReference>
<evidence type="ECO:0000256" key="4">
    <source>
        <dbReference type="ARBA" id="ARBA00022603"/>
    </source>
</evidence>
<dbReference type="InterPro" id="IPR000682">
    <property type="entry name" value="PCMT"/>
</dbReference>
<dbReference type="PANTHER" id="PTHR11579:SF0">
    <property type="entry name" value="PROTEIN-L-ISOASPARTATE(D-ASPARTATE) O-METHYLTRANSFERASE"/>
    <property type="match status" value="1"/>
</dbReference>
<dbReference type="FunFam" id="3.40.50.150:FF:000010">
    <property type="entry name" value="Protein-L-isoaspartate O-methyltransferase"/>
    <property type="match status" value="1"/>
</dbReference>
<proteinExistence type="inferred from homology"/>
<organism evidence="10 11">
    <name type="scientific">Ignisphaera aggregans (strain DSM 17230 / JCM 13409 / AQ1.S1)</name>
    <dbReference type="NCBI Taxonomy" id="583356"/>
    <lineage>
        <taxon>Archaea</taxon>
        <taxon>Thermoproteota</taxon>
        <taxon>Thermoprotei</taxon>
        <taxon>Desulfurococcales</taxon>
        <taxon>Desulfurococcaceae</taxon>
        <taxon>Ignisphaera</taxon>
    </lineage>
</organism>
<evidence type="ECO:0000256" key="2">
    <source>
        <dbReference type="ARBA" id="ARBA00005369"/>
    </source>
</evidence>
<dbReference type="EC" id="2.1.1.77" evidence="9"/>
<feature type="active site" evidence="9">
    <location>
        <position position="61"/>
    </location>
</feature>
<evidence type="ECO:0000256" key="5">
    <source>
        <dbReference type="ARBA" id="ARBA00022679"/>
    </source>
</evidence>
<evidence type="ECO:0000256" key="7">
    <source>
        <dbReference type="ARBA" id="ARBA00025330"/>
    </source>
</evidence>
<reference evidence="10 11" key="1">
    <citation type="journal article" date="2010" name="Stand. Genomic Sci.">
        <title>Complete genome sequence of Ignisphaera aggregans type strain (AQ1.S1).</title>
        <authorList>
            <person name="Goker M."/>
            <person name="Held B."/>
            <person name="Lapidus A."/>
            <person name="Nolan M."/>
            <person name="Spring S."/>
            <person name="Yasawong M."/>
            <person name="Lucas S."/>
            <person name="Glavina Del Rio T."/>
            <person name="Tice H."/>
            <person name="Cheng J.F."/>
            <person name="Goodwin L."/>
            <person name="Tapia R."/>
            <person name="Pitluck S."/>
            <person name="Liolios K."/>
            <person name="Ivanova N."/>
            <person name="Mavromatis K."/>
            <person name="Mikhailova N."/>
            <person name="Pati A."/>
            <person name="Chen A."/>
            <person name="Palaniappan K."/>
            <person name="Brambilla E."/>
            <person name="Land M."/>
            <person name="Hauser L."/>
            <person name="Chang Y.J."/>
            <person name="Jeffries C.D."/>
            <person name="Brettin T."/>
            <person name="Detter J.C."/>
            <person name="Han C."/>
            <person name="Rohde M."/>
            <person name="Sikorski J."/>
            <person name="Woyke T."/>
            <person name="Bristow J."/>
            <person name="Eisen J.A."/>
            <person name="Markowitz V."/>
            <person name="Hugenholtz P."/>
            <person name="Kyrpides N.C."/>
            <person name="Klenk H.P."/>
        </authorList>
    </citation>
    <scope>NUCLEOTIDE SEQUENCE [LARGE SCALE GENOMIC DNA]</scope>
    <source>
        <strain evidence="11">DSM 17230 / JCM 13409 / AQ1.S1</strain>
    </source>
</reference>
<dbReference type="KEGG" id="iag:Igag_1288"/>
<dbReference type="EMBL" id="CP002098">
    <property type="protein sequence ID" value="ADM28092.1"/>
    <property type="molecule type" value="Genomic_DNA"/>
</dbReference>